<name>A0A6J7WDN0_9CAUD</name>
<evidence type="ECO:0000313" key="1">
    <source>
        <dbReference type="EMBL" id="CAB5187464.1"/>
    </source>
</evidence>
<protein>
    <submittedName>
        <fullName evidence="1">Uncharacterized protein</fullName>
    </submittedName>
</protein>
<organism evidence="1">
    <name type="scientific">uncultured Caudovirales phage</name>
    <dbReference type="NCBI Taxonomy" id="2100421"/>
    <lineage>
        <taxon>Viruses</taxon>
        <taxon>Duplodnaviria</taxon>
        <taxon>Heunggongvirae</taxon>
        <taxon>Uroviricota</taxon>
        <taxon>Caudoviricetes</taxon>
        <taxon>Peduoviridae</taxon>
        <taxon>Maltschvirus</taxon>
        <taxon>Maltschvirus maltsch</taxon>
    </lineage>
</organism>
<proteinExistence type="predicted"/>
<dbReference type="EMBL" id="LR798211">
    <property type="protein sequence ID" value="CAB5187464.1"/>
    <property type="molecule type" value="Genomic_DNA"/>
</dbReference>
<accession>A0A6J7WDN0</accession>
<gene>
    <name evidence="1" type="ORF">UFOVP161_52</name>
</gene>
<sequence>MATLEQLSAALVKADAAGNAADAKALADAIRQMQTQPQTRGTVPEEQRGLYGTIRPYVAPALEAGGAIAGGALGAVAGTFGAGPVGTAAGGVAGAGLGYGIGKEAMQLADVYLGGKAPRVGAAQVVEPVQNILEGATMEVGGQLAGRALGAGVQAVGGYVNKLKDLKSTAILDAIENKGRDIVNALRGEGAVLTPGSAPTTGEIAATAGSAKFSAFQEGLKKQASTEYADMAAQTGQARIEQTSRVVDRFKNVVSRIKDKIDRGLTDVSPRETGEALLAAAKAEQQTVKKGLIEPAYTRAFKKAGDAKIDAGGVVSTAENILERKLTDFAPETAPNTVRKLLALKPPAAETAPVLLDAAGKPIKQIAPPRPEATLQQLDDIRKAINADIAAAKTSAMPSSDMTLRNLYKLHDAIDEAVAGSKTLPPAAKEAYGEALGLYRDIYAPRFKTGVNAQLFKQTSLNEPKIEPDKVIKTFFKPQGEREATQFVDMFGKNADAMRVARSGIEDLYRQKVVDATTGMVNPAKHAQFMKEYGRPLGILDDAGMNVTTRLDVAGKDAQRLARVEQMAKESGNKLAPPLPAGANAMAVEKRIGDLTKNLTPQQLSAVDAVRKDLLREAEYERLVKAGGGTIGAGNIATEAGKKIGMPFPSLLSTPITLFNSVAKKLMLKMDDKLAMELARELTNPALAAQTIEKAMAMEAARKGAAQGSVLPLLGRAATTGGFIQSQQP</sequence>
<reference evidence="1" key="1">
    <citation type="submission" date="2020-05" db="EMBL/GenBank/DDBJ databases">
        <authorList>
            <person name="Chiriac C."/>
            <person name="Salcher M."/>
            <person name="Ghai R."/>
            <person name="Kavagutti S V."/>
        </authorList>
    </citation>
    <scope>NUCLEOTIDE SEQUENCE</scope>
</reference>